<sequence length="340" mass="38682">VHPALGTCTHVFVRHVQLKDHYKHHTMVLTSYSDELIKLSQSRRTAKSLAINIDRVKPAFFENSHQSSAPTTASPPVTAPSSMQSVPEPSPSSSASPPNSFPPPYVTRSGRRALIKPILEFGFPIYCCASKSNLEKLEKSPIKGFSYHYWTETQISIIVLTEADFQPLHVKRHARLVKYYNKLSSIDQSNKTARYLNNWTHYQRLKKNSPFSQIKSQHIIVDNVEPHYLHCNLNTLVEFSRVNFHYNLSTVSNKKNCVLDFLKQLASEIINNIPLNDFKIHNYGSKTVKQAGSGIYIETPRDKYSIKQRNPDFCSVFQSELLTIDVGLEIIMSESIFGDI</sequence>
<dbReference type="Proteomes" id="UP000499080">
    <property type="component" value="Unassembled WGS sequence"/>
</dbReference>
<feature type="non-terminal residue" evidence="2">
    <location>
        <position position="1"/>
    </location>
</feature>
<evidence type="ECO:0000313" key="2">
    <source>
        <dbReference type="EMBL" id="GBL80725.1"/>
    </source>
</evidence>
<evidence type="ECO:0000313" key="3">
    <source>
        <dbReference type="Proteomes" id="UP000499080"/>
    </source>
</evidence>
<feature type="region of interest" description="Disordered" evidence="1">
    <location>
        <begin position="64"/>
        <end position="103"/>
    </location>
</feature>
<comment type="caution">
    <text evidence="2">The sequence shown here is derived from an EMBL/GenBank/DDBJ whole genome shotgun (WGS) entry which is preliminary data.</text>
</comment>
<dbReference type="OrthoDB" id="6465207at2759"/>
<protein>
    <submittedName>
        <fullName evidence="2">Uncharacterized protein</fullName>
    </submittedName>
</protein>
<accession>A0A4Y2ANC1</accession>
<organism evidence="2 3">
    <name type="scientific">Araneus ventricosus</name>
    <name type="common">Orbweaver spider</name>
    <name type="synonym">Epeira ventricosa</name>
    <dbReference type="NCBI Taxonomy" id="182803"/>
    <lineage>
        <taxon>Eukaryota</taxon>
        <taxon>Metazoa</taxon>
        <taxon>Ecdysozoa</taxon>
        <taxon>Arthropoda</taxon>
        <taxon>Chelicerata</taxon>
        <taxon>Arachnida</taxon>
        <taxon>Araneae</taxon>
        <taxon>Araneomorphae</taxon>
        <taxon>Entelegynae</taxon>
        <taxon>Araneoidea</taxon>
        <taxon>Araneidae</taxon>
        <taxon>Araneus</taxon>
    </lineage>
</organism>
<proteinExistence type="predicted"/>
<reference evidence="2 3" key="1">
    <citation type="journal article" date="2019" name="Sci. Rep.">
        <title>Orb-weaving spider Araneus ventricosus genome elucidates the spidroin gene catalogue.</title>
        <authorList>
            <person name="Kono N."/>
            <person name="Nakamura H."/>
            <person name="Ohtoshi R."/>
            <person name="Moran D.A.P."/>
            <person name="Shinohara A."/>
            <person name="Yoshida Y."/>
            <person name="Fujiwara M."/>
            <person name="Mori M."/>
            <person name="Tomita M."/>
            <person name="Arakawa K."/>
        </authorList>
    </citation>
    <scope>NUCLEOTIDE SEQUENCE [LARGE SCALE GENOMIC DNA]</scope>
</reference>
<feature type="compositionally biased region" description="Low complexity" evidence="1">
    <location>
        <begin position="67"/>
        <end position="98"/>
    </location>
</feature>
<dbReference type="AlphaFoldDB" id="A0A4Y2ANC1"/>
<evidence type="ECO:0000256" key="1">
    <source>
        <dbReference type="SAM" id="MobiDB-lite"/>
    </source>
</evidence>
<dbReference type="EMBL" id="BGPR01156893">
    <property type="protein sequence ID" value="GBL80725.1"/>
    <property type="molecule type" value="Genomic_DNA"/>
</dbReference>
<name>A0A4Y2ANC1_ARAVE</name>
<gene>
    <name evidence="2" type="ORF">AVEN_107019_1</name>
</gene>
<keyword evidence="3" id="KW-1185">Reference proteome</keyword>